<accession>A0A4S8LBT0</accession>
<dbReference type="SUPFAM" id="SSF50630">
    <property type="entry name" value="Acid proteases"/>
    <property type="match status" value="2"/>
</dbReference>
<sequence>MAAKIAFPLSLILSVAILSFSSVNAVQLDLIGRRKNSLFRKRDESGTFGNGSLALRNEQDISYSCNVTLGGRDFEVSIDTGRTMSISFAKGDATGNINTARLEFDGFTIQNQAYLKAETTQDLGDTDGILGLGPSSASGIRTLLNSSSGDPPLDQIFKQNMNTPSFLTFLLSRNGTAEGSSSYGFSEREKENVLLREINEKAGMVMANKTGRACGSCEKCAGARPQCAGINSQHTSVEKYPAQLTIGTVTSGLEAILNAPKLPALTDQFGPLVQHWLTLLDADGIIGPDGQKIQTQTNIRNPTAGTPDQLHVMFDSGFSIPQLPGSIVDKIYGQIPGAQFFSDAATITPDLEGLENVWRIPCDYEVNVSFVFAGQEFPISPLDLSVDVGEKDSSGEEICISFFQQIDANIEGNPDFGTLDMILGMGFLRNTYILFNFGDFVDGSADNVADPYIQLLSVNDKSQNHIDFVNARLNGKVLVLNVQAQNYQY</sequence>
<dbReference type="AlphaFoldDB" id="A0A4S8LBT0"/>
<gene>
    <name evidence="4" type="ORF">K435DRAFT_805178</name>
</gene>
<comment type="similarity">
    <text evidence="1">Belongs to the peptidase A1 family.</text>
</comment>
<evidence type="ECO:0000256" key="1">
    <source>
        <dbReference type="ARBA" id="ARBA00007447"/>
    </source>
</evidence>
<dbReference type="EMBL" id="ML179503">
    <property type="protein sequence ID" value="THU86317.1"/>
    <property type="molecule type" value="Genomic_DNA"/>
</dbReference>
<dbReference type="PANTHER" id="PTHR47966">
    <property type="entry name" value="BETA-SITE APP-CLEAVING ENZYME, ISOFORM A-RELATED"/>
    <property type="match status" value="1"/>
</dbReference>
<dbReference type="Proteomes" id="UP000297245">
    <property type="component" value="Unassembled WGS sequence"/>
</dbReference>
<feature type="chain" id="PRO_5020238033" evidence="2">
    <location>
        <begin position="26"/>
        <end position="489"/>
    </location>
</feature>
<dbReference type="OrthoDB" id="15189at2759"/>
<dbReference type="InterPro" id="IPR001461">
    <property type="entry name" value="Aspartic_peptidase_A1"/>
</dbReference>
<dbReference type="GO" id="GO:0006508">
    <property type="term" value="P:proteolysis"/>
    <property type="evidence" value="ECO:0007669"/>
    <property type="project" value="UniProtKB-KW"/>
</dbReference>
<dbReference type="PANTHER" id="PTHR47966:SF51">
    <property type="entry name" value="BETA-SITE APP-CLEAVING ENZYME, ISOFORM A-RELATED"/>
    <property type="match status" value="1"/>
</dbReference>
<name>A0A4S8LBT0_DENBC</name>
<reference evidence="4 5" key="1">
    <citation type="journal article" date="2019" name="Nat. Ecol. Evol.">
        <title>Megaphylogeny resolves global patterns of mushroom evolution.</title>
        <authorList>
            <person name="Varga T."/>
            <person name="Krizsan K."/>
            <person name="Foldi C."/>
            <person name="Dima B."/>
            <person name="Sanchez-Garcia M."/>
            <person name="Sanchez-Ramirez S."/>
            <person name="Szollosi G.J."/>
            <person name="Szarkandi J.G."/>
            <person name="Papp V."/>
            <person name="Albert L."/>
            <person name="Andreopoulos W."/>
            <person name="Angelini C."/>
            <person name="Antonin V."/>
            <person name="Barry K.W."/>
            <person name="Bougher N.L."/>
            <person name="Buchanan P."/>
            <person name="Buyck B."/>
            <person name="Bense V."/>
            <person name="Catcheside P."/>
            <person name="Chovatia M."/>
            <person name="Cooper J."/>
            <person name="Damon W."/>
            <person name="Desjardin D."/>
            <person name="Finy P."/>
            <person name="Geml J."/>
            <person name="Haridas S."/>
            <person name="Hughes K."/>
            <person name="Justo A."/>
            <person name="Karasinski D."/>
            <person name="Kautmanova I."/>
            <person name="Kiss B."/>
            <person name="Kocsube S."/>
            <person name="Kotiranta H."/>
            <person name="LaButti K.M."/>
            <person name="Lechner B.E."/>
            <person name="Liimatainen K."/>
            <person name="Lipzen A."/>
            <person name="Lukacs Z."/>
            <person name="Mihaltcheva S."/>
            <person name="Morgado L.N."/>
            <person name="Niskanen T."/>
            <person name="Noordeloos M.E."/>
            <person name="Ohm R.A."/>
            <person name="Ortiz-Santana B."/>
            <person name="Ovrebo C."/>
            <person name="Racz N."/>
            <person name="Riley R."/>
            <person name="Savchenko A."/>
            <person name="Shiryaev A."/>
            <person name="Soop K."/>
            <person name="Spirin V."/>
            <person name="Szebenyi C."/>
            <person name="Tomsovsky M."/>
            <person name="Tulloss R.E."/>
            <person name="Uehling J."/>
            <person name="Grigoriev I.V."/>
            <person name="Vagvolgyi C."/>
            <person name="Papp T."/>
            <person name="Martin F.M."/>
            <person name="Miettinen O."/>
            <person name="Hibbett D.S."/>
            <person name="Nagy L.G."/>
        </authorList>
    </citation>
    <scope>NUCLEOTIDE SEQUENCE [LARGE SCALE GENOMIC DNA]</scope>
    <source>
        <strain evidence="4 5">CBS 962.96</strain>
    </source>
</reference>
<feature type="domain" description="Peptidase A1" evidence="3">
    <location>
        <begin position="1"/>
        <end position="445"/>
    </location>
</feature>
<keyword evidence="4" id="KW-0378">Hydrolase</keyword>
<keyword evidence="2" id="KW-0732">Signal</keyword>
<dbReference type="PROSITE" id="PS51767">
    <property type="entry name" value="PEPTIDASE_A1"/>
    <property type="match status" value="1"/>
</dbReference>
<dbReference type="InterPro" id="IPR021109">
    <property type="entry name" value="Peptidase_aspartic_dom_sf"/>
</dbReference>
<dbReference type="GO" id="GO:0004190">
    <property type="term" value="F:aspartic-type endopeptidase activity"/>
    <property type="evidence" value="ECO:0007669"/>
    <property type="project" value="InterPro"/>
</dbReference>
<keyword evidence="4" id="KW-0645">Protease</keyword>
<evidence type="ECO:0000259" key="3">
    <source>
        <dbReference type="PROSITE" id="PS51767"/>
    </source>
</evidence>
<proteinExistence type="inferred from homology"/>
<dbReference type="InterPro" id="IPR033121">
    <property type="entry name" value="PEPTIDASE_A1"/>
</dbReference>
<protein>
    <submittedName>
        <fullName evidence="4">Acid protease</fullName>
    </submittedName>
</protein>
<organism evidence="4 5">
    <name type="scientific">Dendrothele bispora (strain CBS 962.96)</name>
    <dbReference type="NCBI Taxonomy" id="1314807"/>
    <lineage>
        <taxon>Eukaryota</taxon>
        <taxon>Fungi</taxon>
        <taxon>Dikarya</taxon>
        <taxon>Basidiomycota</taxon>
        <taxon>Agaricomycotina</taxon>
        <taxon>Agaricomycetes</taxon>
        <taxon>Agaricomycetidae</taxon>
        <taxon>Agaricales</taxon>
        <taxon>Agaricales incertae sedis</taxon>
        <taxon>Dendrothele</taxon>
    </lineage>
</organism>
<keyword evidence="5" id="KW-1185">Reference proteome</keyword>
<evidence type="ECO:0000256" key="2">
    <source>
        <dbReference type="SAM" id="SignalP"/>
    </source>
</evidence>
<feature type="signal peptide" evidence="2">
    <location>
        <begin position="1"/>
        <end position="25"/>
    </location>
</feature>
<evidence type="ECO:0000313" key="5">
    <source>
        <dbReference type="Proteomes" id="UP000297245"/>
    </source>
</evidence>
<dbReference type="Gene3D" id="2.40.70.10">
    <property type="entry name" value="Acid Proteases"/>
    <property type="match status" value="2"/>
</dbReference>
<evidence type="ECO:0000313" key="4">
    <source>
        <dbReference type="EMBL" id="THU86317.1"/>
    </source>
</evidence>
<dbReference type="Pfam" id="PF00026">
    <property type="entry name" value="Asp"/>
    <property type="match status" value="2"/>
</dbReference>